<feature type="compositionally biased region" description="Basic residues" evidence="4">
    <location>
        <begin position="383"/>
        <end position="402"/>
    </location>
</feature>
<evidence type="ECO:0000259" key="5">
    <source>
        <dbReference type="PROSITE" id="PS51504"/>
    </source>
</evidence>
<dbReference type="SUPFAM" id="SSF46785">
    <property type="entry name" value="Winged helix' DNA-binding domain"/>
    <property type="match status" value="1"/>
</dbReference>
<feature type="compositionally biased region" description="Basic and acidic residues" evidence="4">
    <location>
        <begin position="484"/>
        <end position="494"/>
    </location>
</feature>
<dbReference type="PRINTS" id="PR00929">
    <property type="entry name" value="ATHOOK"/>
</dbReference>
<sequence length="518" mass="58825">MRTRTNPRPDHQEGSRTTRVMAHLRDSLVSQLKNVDPSLSLHARHSSLIEHRLRDLFPAFITPTHPPYALMIRSAILGLEDEAGSTEEAISEFIKKEYSDLPWAHDRILGLQLEKLCEIGEIARVSGWRYVLKAEDEVKEQCEGSEKKKRGKRRSNKRGEAESAEEECKKGRVLELGKQSQQHQEVEPQRGFVESKNQDCSLQMDTTCSSPPPKELECGQLSVPDGTVSTEIKLPPTQMQHEVSSDIDLGRLSRRKASSTLVNVHDELQHYTEESSKGTQDEDTMSWDFEQRPPKRLRGRPRKLQTVANCPVVSLLPSDDGNLHEHKPNINEMKKQDQYGGGGGSRGLGRFGQGRGRGRPPTLSRKANQCDEQCDEQLQHGQSTHRNRGRGRGRGRGRRGRPPKLNENPIPYEKQDDQRQHKERHVRARGRGWLPKPNQHTNVCEDQLQSQADNQSHELASEEAKSPDELRQESEPKYGSGEVSRSKGEEKDNPWRLMPVQRKVQGIDGCWPLSQSQK</sequence>
<evidence type="ECO:0000313" key="7">
    <source>
        <dbReference type="Proteomes" id="UP000501690"/>
    </source>
</evidence>
<protein>
    <submittedName>
        <fullName evidence="6">AT hook-like</fullName>
    </submittedName>
</protein>
<proteinExistence type="predicted"/>
<evidence type="ECO:0000256" key="3">
    <source>
        <dbReference type="ARBA" id="ARBA00023242"/>
    </source>
</evidence>
<dbReference type="GO" id="GO:0000786">
    <property type="term" value="C:nucleosome"/>
    <property type="evidence" value="ECO:0007669"/>
    <property type="project" value="InterPro"/>
</dbReference>
<gene>
    <name evidence="6" type="ORF">DEO72_LG2g3292</name>
</gene>
<dbReference type="Pfam" id="PF00538">
    <property type="entry name" value="Linker_histone"/>
    <property type="match status" value="1"/>
</dbReference>
<dbReference type="EMBL" id="CP039346">
    <property type="protein sequence ID" value="QCD82950.1"/>
    <property type="molecule type" value="Genomic_DNA"/>
</dbReference>
<dbReference type="Proteomes" id="UP000501690">
    <property type="component" value="Linkage Group LG2"/>
</dbReference>
<feature type="compositionally biased region" description="Polar residues" evidence="4">
    <location>
        <begin position="438"/>
        <end position="454"/>
    </location>
</feature>
<keyword evidence="3" id="KW-0539">Nucleus</keyword>
<feature type="region of interest" description="Disordered" evidence="4">
    <location>
        <begin position="266"/>
        <end position="518"/>
    </location>
</feature>
<organism evidence="6 7">
    <name type="scientific">Vigna unguiculata</name>
    <name type="common">Cowpea</name>
    <dbReference type="NCBI Taxonomy" id="3917"/>
    <lineage>
        <taxon>Eukaryota</taxon>
        <taxon>Viridiplantae</taxon>
        <taxon>Streptophyta</taxon>
        <taxon>Embryophyta</taxon>
        <taxon>Tracheophyta</taxon>
        <taxon>Spermatophyta</taxon>
        <taxon>Magnoliopsida</taxon>
        <taxon>eudicotyledons</taxon>
        <taxon>Gunneridae</taxon>
        <taxon>Pentapetalae</taxon>
        <taxon>rosids</taxon>
        <taxon>fabids</taxon>
        <taxon>Fabales</taxon>
        <taxon>Fabaceae</taxon>
        <taxon>Papilionoideae</taxon>
        <taxon>50 kb inversion clade</taxon>
        <taxon>NPAAA clade</taxon>
        <taxon>indigoferoid/millettioid clade</taxon>
        <taxon>Phaseoleae</taxon>
        <taxon>Vigna</taxon>
    </lineage>
</organism>
<feature type="compositionally biased region" description="Basic and acidic residues" evidence="4">
    <location>
        <begin position="321"/>
        <end position="337"/>
    </location>
</feature>
<feature type="compositionally biased region" description="Basic residues" evidence="4">
    <location>
        <begin position="147"/>
        <end position="156"/>
    </location>
</feature>
<dbReference type="InterPro" id="IPR036388">
    <property type="entry name" value="WH-like_DNA-bd_sf"/>
</dbReference>
<dbReference type="InterPro" id="IPR017956">
    <property type="entry name" value="AT_hook_DNA-bd_motif"/>
</dbReference>
<dbReference type="GO" id="GO:0030261">
    <property type="term" value="P:chromosome condensation"/>
    <property type="evidence" value="ECO:0007669"/>
    <property type="project" value="TreeGrafter"/>
</dbReference>
<dbReference type="GO" id="GO:0003690">
    <property type="term" value="F:double-stranded DNA binding"/>
    <property type="evidence" value="ECO:0007669"/>
    <property type="project" value="TreeGrafter"/>
</dbReference>
<feature type="compositionally biased region" description="Basic and acidic residues" evidence="4">
    <location>
        <begin position="266"/>
        <end position="280"/>
    </location>
</feature>
<feature type="compositionally biased region" description="Gly residues" evidence="4">
    <location>
        <begin position="339"/>
        <end position="355"/>
    </location>
</feature>
<dbReference type="PANTHER" id="PTHR11467">
    <property type="entry name" value="HISTONE H1"/>
    <property type="match status" value="1"/>
</dbReference>
<dbReference type="GO" id="GO:0031492">
    <property type="term" value="F:nucleosomal DNA binding"/>
    <property type="evidence" value="ECO:0007669"/>
    <property type="project" value="TreeGrafter"/>
</dbReference>
<feature type="region of interest" description="Disordered" evidence="4">
    <location>
        <begin position="141"/>
        <end position="193"/>
    </location>
</feature>
<dbReference type="AlphaFoldDB" id="A0A4D6L3A3"/>
<dbReference type="SMART" id="SM00526">
    <property type="entry name" value="H15"/>
    <property type="match status" value="1"/>
</dbReference>
<evidence type="ECO:0000256" key="1">
    <source>
        <dbReference type="ARBA" id="ARBA00004123"/>
    </source>
</evidence>
<dbReference type="GO" id="GO:0045910">
    <property type="term" value="P:negative regulation of DNA recombination"/>
    <property type="evidence" value="ECO:0007669"/>
    <property type="project" value="TreeGrafter"/>
</dbReference>
<evidence type="ECO:0000256" key="4">
    <source>
        <dbReference type="SAM" id="MobiDB-lite"/>
    </source>
</evidence>
<comment type="subcellular location">
    <subcellularLocation>
        <location evidence="1">Nucleus</location>
    </subcellularLocation>
</comment>
<feature type="domain" description="H15" evidence="5">
    <location>
        <begin position="64"/>
        <end position="134"/>
    </location>
</feature>
<evidence type="ECO:0000313" key="6">
    <source>
        <dbReference type="EMBL" id="QCD82950.1"/>
    </source>
</evidence>
<keyword evidence="2" id="KW-0238">DNA-binding</keyword>
<feature type="compositionally biased region" description="Basic residues" evidence="4">
    <location>
        <begin position="294"/>
        <end position="303"/>
    </location>
</feature>
<feature type="compositionally biased region" description="Basic and acidic residues" evidence="4">
    <location>
        <begin position="455"/>
        <end position="476"/>
    </location>
</feature>
<dbReference type="InterPro" id="IPR005818">
    <property type="entry name" value="Histone_H1/H5_H15"/>
</dbReference>
<dbReference type="GO" id="GO:0006334">
    <property type="term" value="P:nucleosome assembly"/>
    <property type="evidence" value="ECO:0007669"/>
    <property type="project" value="InterPro"/>
</dbReference>
<evidence type="ECO:0000256" key="2">
    <source>
        <dbReference type="ARBA" id="ARBA00023125"/>
    </source>
</evidence>
<dbReference type="PANTHER" id="PTHR11467:SF109">
    <property type="entry name" value="H15 DOMAIN-CONTAINING PROTEIN"/>
    <property type="match status" value="1"/>
</dbReference>
<accession>A0A4D6L3A3</accession>
<name>A0A4D6L3A3_VIGUN</name>
<dbReference type="PROSITE" id="PS51504">
    <property type="entry name" value="H15"/>
    <property type="match status" value="1"/>
</dbReference>
<dbReference type="Gene3D" id="1.10.10.10">
    <property type="entry name" value="Winged helix-like DNA-binding domain superfamily/Winged helix DNA-binding domain"/>
    <property type="match status" value="1"/>
</dbReference>
<dbReference type="GO" id="GO:0005730">
    <property type="term" value="C:nucleolus"/>
    <property type="evidence" value="ECO:0007669"/>
    <property type="project" value="TreeGrafter"/>
</dbReference>
<keyword evidence="7" id="KW-1185">Reference proteome</keyword>
<feature type="compositionally biased region" description="Basic residues" evidence="4">
    <location>
        <begin position="421"/>
        <end position="430"/>
    </location>
</feature>
<feature type="compositionally biased region" description="Basic and acidic residues" evidence="4">
    <location>
        <begin position="157"/>
        <end position="175"/>
    </location>
</feature>
<reference evidence="6 7" key="1">
    <citation type="submission" date="2019-04" db="EMBL/GenBank/DDBJ databases">
        <title>An improved genome assembly and genetic linkage map for asparagus bean, Vigna unguiculata ssp. sesquipedialis.</title>
        <authorList>
            <person name="Xia Q."/>
            <person name="Zhang R."/>
            <person name="Dong Y."/>
        </authorList>
    </citation>
    <scope>NUCLEOTIDE SEQUENCE [LARGE SCALE GENOMIC DNA]</scope>
    <source>
        <tissue evidence="6">Leaf</tissue>
    </source>
</reference>
<dbReference type="InterPro" id="IPR036390">
    <property type="entry name" value="WH_DNA-bd_sf"/>
</dbReference>